<feature type="domain" description="AprE-like beta-barrel" evidence="1">
    <location>
        <begin position="5"/>
        <end position="67"/>
    </location>
</feature>
<reference evidence="3" key="1">
    <citation type="journal article" date="2019" name="Int. J. Syst. Evol. Microbiol.">
        <title>The Global Catalogue of Microorganisms (GCM) 10K type strain sequencing project: providing services to taxonomists for standard genome sequencing and annotation.</title>
        <authorList>
            <consortium name="The Broad Institute Genomics Platform"/>
            <consortium name="The Broad Institute Genome Sequencing Center for Infectious Disease"/>
            <person name="Wu L."/>
            <person name="Ma J."/>
        </authorList>
    </citation>
    <scope>NUCLEOTIDE SEQUENCE [LARGE SCALE GENOMIC DNA]</scope>
    <source>
        <strain evidence="3">CGMCC 1.16225</strain>
    </source>
</reference>
<dbReference type="EMBL" id="JBHUGZ010000012">
    <property type="protein sequence ID" value="MFD1984614.1"/>
    <property type="molecule type" value="Genomic_DNA"/>
</dbReference>
<proteinExistence type="predicted"/>
<dbReference type="Pfam" id="PF26002">
    <property type="entry name" value="Beta-barrel_AprE"/>
    <property type="match status" value="1"/>
</dbReference>
<accession>A0ABW4UG24</accession>
<dbReference type="RefSeq" id="WP_379100402.1">
    <property type="nucleotide sequence ID" value="NZ_JBHUGZ010000012.1"/>
</dbReference>
<dbReference type="InterPro" id="IPR058982">
    <property type="entry name" value="Beta-barrel_AprE"/>
</dbReference>
<evidence type="ECO:0000313" key="3">
    <source>
        <dbReference type="Proteomes" id="UP001597405"/>
    </source>
</evidence>
<protein>
    <recommendedName>
        <fullName evidence="1">AprE-like beta-barrel domain-containing protein</fullName>
    </recommendedName>
</protein>
<dbReference type="Proteomes" id="UP001597405">
    <property type="component" value="Unassembled WGS sequence"/>
</dbReference>
<sequence>MKELQKSRIQVLVGIDVTRVSANAEVDERSGATSFTATIEVGADQFKALPYVKLYPDMPVDVSIVTGERKGIVRAATLAAGLTSVGIV</sequence>
<gene>
    <name evidence="2" type="ORF">ACFSOZ_18805</name>
</gene>
<evidence type="ECO:0000259" key="1">
    <source>
        <dbReference type="Pfam" id="PF26002"/>
    </source>
</evidence>
<keyword evidence="3" id="KW-1185">Reference proteome</keyword>
<organism evidence="2 3">
    <name type="scientific">Mesorhizobium newzealandense</name>
    <dbReference type="NCBI Taxonomy" id="1300302"/>
    <lineage>
        <taxon>Bacteria</taxon>
        <taxon>Pseudomonadati</taxon>
        <taxon>Pseudomonadota</taxon>
        <taxon>Alphaproteobacteria</taxon>
        <taxon>Hyphomicrobiales</taxon>
        <taxon>Phyllobacteriaceae</taxon>
        <taxon>Mesorhizobium</taxon>
    </lineage>
</organism>
<evidence type="ECO:0000313" key="2">
    <source>
        <dbReference type="EMBL" id="MFD1984614.1"/>
    </source>
</evidence>
<comment type="caution">
    <text evidence="2">The sequence shown here is derived from an EMBL/GenBank/DDBJ whole genome shotgun (WGS) entry which is preliminary data.</text>
</comment>
<name>A0ABW4UG24_9HYPH</name>